<reference evidence="3 4" key="1">
    <citation type="submission" date="2016-11" db="EMBL/GenBank/DDBJ databases">
        <authorList>
            <person name="Jaros S."/>
            <person name="Januszkiewicz K."/>
            <person name="Wedrychowicz H."/>
        </authorList>
    </citation>
    <scope>NUCLEOTIDE SEQUENCE [LARGE SCALE GENOMIC DNA]</scope>
    <source>
        <strain evidence="3 4">DSM 10068</strain>
    </source>
</reference>
<evidence type="ECO:0000256" key="2">
    <source>
        <dbReference type="SAM" id="Phobius"/>
    </source>
</evidence>
<evidence type="ECO:0000256" key="1">
    <source>
        <dbReference type="SAM" id="MobiDB-lite"/>
    </source>
</evidence>
<keyword evidence="2" id="KW-0472">Membrane</keyword>
<organism evidence="3 4">
    <name type="scientific">Sporobacter termitidis DSM 10068</name>
    <dbReference type="NCBI Taxonomy" id="1123282"/>
    <lineage>
        <taxon>Bacteria</taxon>
        <taxon>Bacillati</taxon>
        <taxon>Bacillota</taxon>
        <taxon>Clostridia</taxon>
        <taxon>Eubacteriales</taxon>
        <taxon>Oscillospiraceae</taxon>
        <taxon>Sporobacter</taxon>
    </lineage>
</organism>
<dbReference type="Proteomes" id="UP000183995">
    <property type="component" value="Unassembled WGS sequence"/>
</dbReference>
<feature type="compositionally biased region" description="Basic and acidic residues" evidence="1">
    <location>
        <begin position="93"/>
        <end position="110"/>
    </location>
</feature>
<keyword evidence="4" id="KW-1185">Reference proteome</keyword>
<keyword evidence="2" id="KW-1133">Transmembrane helix</keyword>
<protein>
    <submittedName>
        <fullName evidence="3">Uncharacterized protein</fullName>
    </submittedName>
</protein>
<evidence type="ECO:0000313" key="3">
    <source>
        <dbReference type="EMBL" id="SHI23013.1"/>
    </source>
</evidence>
<name>A0A1M5ZGI1_9FIRM</name>
<feature type="region of interest" description="Disordered" evidence="1">
    <location>
        <begin position="88"/>
        <end position="110"/>
    </location>
</feature>
<dbReference type="EMBL" id="FQXV01000019">
    <property type="protein sequence ID" value="SHI23013.1"/>
    <property type="molecule type" value="Genomic_DNA"/>
</dbReference>
<dbReference type="STRING" id="1123282.SAMN02745823_03663"/>
<accession>A0A1M5ZGI1</accession>
<proteinExistence type="predicted"/>
<dbReference type="AlphaFoldDB" id="A0A1M5ZGI1"/>
<feature type="transmembrane region" description="Helical" evidence="2">
    <location>
        <begin position="20"/>
        <end position="38"/>
    </location>
</feature>
<gene>
    <name evidence="3" type="ORF">SAMN02745823_03663</name>
</gene>
<keyword evidence="2" id="KW-0812">Transmembrane</keyword>
<evidence type="ECO:0000313" key="4">
    <source>
        <dbReference type="Proteomes" id="UP000183995"/>
    </source>
</evidence>
<feature type="transmembrane region" description="Helical" evidence="2">
    <location>
        <begin position="50"/>
        <end position="71"/>
    </location>
</feature>
<sequence length="110" mass="11660">MRASMKKYDPALRSRAWAGLALRAAVAGYLIYLAVKIVSGMMEGGPVPSWGAWGIAAAFAAVAVCFCVYAWKAFRKAWKAAALSEEMAAAGDGGDKDAGVRRDTESPPFK</sequence>